<dbReference type="GO" id="GO:0016579">
    <property type="term" value="P:protein deubiquitination"/>
    <property type="evidence" value="ECO:0007669"/>
    <property type="project" value="InterPro"/>
</dbReference>
<dbReference type="EMBL" id="AEIJ01000476">
    <property type="status" value="NOT_ANNOTATED_CDS"/>
    <property type="molecule type" value="Genomic_DNA"/>
</dbReference>
<accession>U5HCE2</accession>
<dbReference type="InterPro" id="IPR038765">
    <property type="entry name" value="Papain-like_cys_pep_sf"/>
</dbReference>
<feature type="region of interest" description="Disordered" evidence="6">
    <location>
        <begin position="133"/>
        <end position="233"/>
    </location>
</feature>
<keyword evidence="10" id="KW-1185">Reference proteome</keyword>
<evidence type="ECO:0000256" key="4">
    <source>
        <dbReference type="ARBA" id="ARBA00022670"/>
    </source>
</evidence>
<dbReference type="CDD" id="cd02663">
    <property type="entry name" value="Peptidase_C19G"/>
    <property type="match status" value="1"/>
</dbReference>
<dbReference type="Gene3D" id="3.90.70.10">
    <property type="entry name" value="Cysteine proteinases"/>
    <property type="match status" value="2"/>
</dbReference>
<dbReference type="PROSITE" id="PS00973">
    <property type="entry name" value="USP_2"/>
    <property type="match status" value="1"/>
</dbReference>
<feature type="compositionally biased region" description="Polar residues" evidence="6">
    <location>
        <begin position="691"/>
        <end position="711"/>
    </location>
</feature>
<evidence type="ECO:0000256" key="2">
    <source>
        <dbReference type="ARBA" id="ARBA00009085"/>
    </source>
</evidence>
<evidence type="ECO:0000313" key="9">
    <source>
        <dbReference type="EnsemblFungi" id="MVLG_04825T0"/>
    </source>
</evidence>
<feature type="compositionally biased region" description="Low complexity" evidence="6">
    <location>
        <begin position="831"/>
        <end position="850"/>
    </location>
</feature>
<evidence type="ECO:0000313" key="10">
    <source>
        <dbReference type="Proteomes" id="UP000017200"/>
    </source>
</evidence>
<dbReference type="Pfam" id="PF00443">
    <property type="entry name" value="UCH"/>
    <property type="match status" value="1"/>
</dbReference>
<reference evidence="8 10" key="3">
    <citation type="journal article" date="2015" name="BMC Genomics">
        <title>Sex and parasites: genomic and transcriptomic analysis of Microbotryum lychnidis-dioicae, the biotrophic and plant-castrating anther smut fungus.</title>
        <authorList>
            <person name="Perlin M.H."/>
            <person name="Amselem J."/>
            <person name="Fontanillas E."/>
            <person name="Toh S.S."/>
            <person name="Chen Z."/>
            <person name="Goldberg J."/>
            <person name="Duplessis S."/>
            <person name="Henrissat B."/>
            <person name="Young S."/>
            <person name="Zeng Q."/>
            <person name="Aguileta G."/>
            <person name="Petit E."/>
            <person name="Badouin H."/>
            <person name="Andrews J."/>
            <person name="Razeeq D."/>
            <person name="Gabaldon T."/>
            <person name="Quesneville H."/>
            <person name="Giraud T."/>
            <person name="Hood M.E."/>
            <person name="Schultz D.J."/>
            <person name="Cuomo C.A."/>
        </authorList>
    </citation>
    <scope>NUCLEOTIDE SEQUENCE [LARGE SCALE GENOMIC DNA]</scope>
    <source>
        <strain evidence="8">P1A1 Lamole</strain>
        <strain evidence="10">p1A1 Lamole</strain>
    </source>
</reference>
<feature type="compositionally biased region" description="Gly residues" evidence="6">
    <location>
        <begin position="35"/>
        <end position="49"/>
    </location>
</feature>
<dbReference type="OrthoDB" id="27652at2759"/>
<evidence type="ECO:0000259" key="7">
    <source>
        <dbReference type="PROSITE" id="PS50235"/>
    </source>
</evidence>
<feature type="compositionally biased region" description="Basic and acidic residues" evidence="6">
    <location>
        <begin position="954"/>
        <end position="1003"/>
    </location>
</feature>
<dbReference type="InterPro" id="IPR018200">
    <property type="entry name" value="USP_CS"/>
</dbReference>
<evidence type="ECO:0000256" key="5">
    <source>
        <dbReference type="ARBA" id="ARBA00022801"/>
    </source>
</evidence>
<feature type="compositionally biased region" description="Low complexity" evidence="6">
    <location>
        <begin position="50"/>
        <end position="64"/>
    </location>
</feature>
<feature type="region of interest" description="Disordered" evidence="6">
    <location>
        <begin position="949"/>
        <end position="1011"/>
    </location>
</feature>
<dbReference type="InterPro" id="IPR001394">
    <property type="entry name" value="Peptidase_C19_UCH"/>
</dbReference>
<feature type="region of interest" description="Disordered" evidence="6">
    <location>
        <begin position="647"/>
        <end position="850"/>
    </location>
</feature>
<feature type="compositionally biased region" description="Polar residues" evidence="6">
    <location>
        <begin position="158"/>
        <end position="175"/>
    </location>
</feature>
<dbReference type="OMA" id="PIDQANI"/>
<keyword evidence="4" id="KW-0645">Protease</keyword>
<feature type="compositionally biased region" description="Polar residues" evidence="6">
    <location>
        <begin position="766"/>
        <end position="785"/>
    </location>
</feature>
<sequence length="1011" mass="106256">MSFLKKWGSSSTPNSNGVNGNSTNGHAHNNNNSSNGGGVGGGNGNGTGAGASPSTTTAGGMASTVLTDGNGGNASSSAFDGSIHDPTKKAWYNEQPSERYFGLENFGNTCYANSVLQSLYFSRPFRELVETYSKPGSVPATTPSITSSVSHESSTLSPQLGNNAKPSLPPLNTTISGGGGASPAGKRSSTAPSAGRSMFGVAKRQASVEVPSPTPPQTTTNSPGMVGGAPLAHSTTASTTASFTGVGTPVLSGTGSLTNLASVASSASAADSTLLTTLHDLFLSISTQQSSTGTLAPQAFINQLKKDNEFFRSTLHQDAHEFLNYLINMIAEALEKDDNTRKAKGYPGMFRTGKDGAKTWVHRLFEGILTNETRCLCCETVTSRDEAFLDLSIDIEQNSSLTACLRQFSASEMLCQRNKFSCDKCCGLQEAEKRMKIKKLPNILALHLKRFKYEETLQRHVKLNYRVVFPFELRLFNTADGVNNPDRLYELWAIVVHIGVGPHHGHYITIVRSGARWIVFDDNNVYPIDQANISKFFGDTPGQGSGYVLFYQACDLDVRGLGLRHDAAPAEAGEASAHAGVEAGSADADAGANGLKEGFRQRQQSHASTTYSILTSASNTTSSSSANGGLGLRLDERDRATATAFVAPTLPSSLHPSAQNEPSLDPLSPAPPPPATTAAQANAHMPPSPFAASTASFPNNLTAPSPPLQTSTGGGWGLMNRKSVSNKLGRSLSLASSSKDDATPRTQPSPQVTQHQLPSKVVASPANGQGPTLDTNSATTLPSTAEDNDLAPGMNGVHFDDGRMNPTPNQSLLNASTTSSNCHEGKPLFRTSADLSAPSPSASSSLSGSVLRSTRSFLGRSTTSNNFSAFPSAPIPIGRSGATLSSSTTTPNLSASGLDGSALRLNERNGSLSSGTSGSGTPILGGSTLGVFTSFSGGAPVDHAVSALGSSKEGLSKKETERLEKRQRELMKAQHKLEKKKEEERSKRDKEMEKEARKKEDKLRKKLTGRG</sequence>
<feature type="domain" description="USP" evidence="7">
    <location>
        <begin position="101"/>
        <end position="554"/>
    </location>
</feature>
<feature type="region of interest" description="Disordered" evidence="6">
    <location>
        <begin position="574"/>
        <end position="593"/>
    </location>
</feature>
<proteinExistence type="inferred from homology"/>
<organism evidence="8">
    <name type="scientific">Microbotryum lychnidis-dioicae (strain p1A1 Lamole / MvSl-1064)</name>
    <name type="common">Anther smut fungus</name>
    <dbReference type="NCBI Taxonomy" id="683840"/>
    <lineage>
        <taxon>Eukaryota</taxon>
        <taxon>Fungi</taxon>
        <taxon>Dikarya</taxon>
        <taxon>Basidiomycota</taxon>
        <taxon>Pucciniomycotina</taxon>
        <taxon>Microbotryomycetes</taxon>
        <taxon>Microbotryales</taxon>
        <taxon>Microbotryaceae</taxon>
        <taxon>Microbotryum</taxon>
    </lineage>
</organism>
<dbReference type="GO" id="GO:0006508">
    <property type="term" value="P:proteolysis"/>
    <property type="evidence" value="ECO:0007669"/>
    <property type="project" value="UniProtKB-KW"/>
</dbReference>
<dbReference type="PROSITE" id="PS00972">
    <property type="entry name" value="USP_1"/>
    <property type="match status" value="1"/>
</dbReference>
<dbReference type="GO" id="GO:0005829">
    <property type="term" value="C:cytosol"/>
    <property type="evidence" value="ECO:0007669"/>
    <property type="project" value="TreeGrafter"/>
</dbReference>
<comment type="similarity">
    <text evidence="2">Belongs to the peptidase C19 family.</text>
</comment>
<feature type="compositionally biased region" description="Polar residues" evidence="6">
    <location>
        <begin position="650"/>
        <end position="661"/>
    </location>
</feature>
<reference evidence="9" key="4">
    <citation type="submission" date="2015-06" db="UniProtKB">
        <authorList>
            <consortium name="EnsemblFungi"/>
        </authorList>
    </citation>
    <scope>IDENTIFICATION</scope>
</reference>
<dbReference type="STRING" id="683840.U5HCE2"/>
<reference evidence="8" key="2">
    <citation type="submission" date="2010-11" db="EMBL/GenBank/DDBJ databases">
        <authorList>
            <consortium name="The Broad Institute Genome Sequencing Platform"/>
            <person name="Earl A."/>
            <person name="Ward D."/>
            <person name="Feldgarden M."/>
            <person name="Gevers D."/>
            <person name="Butler R."/>
            <person name="Young S.K."/>
            <person name="Zeng Q."/>
            <person name="Gargeya S."/>
            <person name="Fitzgerald M."/>
            <person name="Haas B."/>
            <person name="Abouelleil A."/>
            <person name="Alvarado L."/>
            <person name="Arachchi H.M."/>
            <person name="Berlin A."/>
            <person name="Brown A."/>
            <person name="Chapman S.B."/>
            <person name="Chen Z."/>
            <person name="Dunbar C."/>
            <person name="Freedman E."/>
            <person name="Gearin G."/>
            <person name="Gellesch M."/>
            <person name="Goldberg J."/>
            <person name="Griggs A."/>
            <person name="Gujja S."/>
            <person name="Heilman E."/>
            <person name="Heiman D."/>
            <person name="Howarth C."/>
            <person name="Larson L."/>
            <person name="Lui A."/>
            <person name="MacDonald P.J.P."/>
            <person name="Mehta T."/>
            <person name="Montmayeur A."/>
            <person name="Murphy C."/>
            <person name="Neiman D."/>
            <person name="Pearson M."/>
            <person name="Priest M."/>
            <person name="Roberts A."/>
            <person name="Saif S."/>
            <person name="Shea T."/>
            <person name="Shenoy N."/>
            <person name="Sisk P."/>
            <person name="Stolte C."/>
            <person name="Sykes S."/>
            <person name="White J."/>
            <person name="Yandava C."/>
            <person name="Wortman J."/>
            <person name="Nusbaum C."/>
            <person name="Birren B."/>
        </authorList>
    </citation>
    <scope>NUCLEOTIDE SEQUENCE</scope>
    <source>
        <strain evidence="8">P1A1 Lamole</strain>
    </source>
</reference>
<comment type="catalytic activity">
    <reaction evidence="1">
        <text>Thiol-dependent hydrolysis of ester, thioester, amide, peptide and isopeptide bonds formed by the C-terminal Gly of ubiquitin (a 76-residue protein attached to proteins as an intracellular targeting signal).</text>
        <dbReference type="EC" id="3.4.19.12"/>
    </reaction>
</comment>
<dbReference type="EC" id="3.4.19.12" evidence="3"/>
<evidence type="ECO:0000256" key="3">
    <source>
        <dbReference type="ARBA" id="ARBA00012759"/>
    </source>
</evidence>
<dbReference type="EMBL" id="GL541699">
    <property type="protein sequence ID" value="KDE04770.1"/>
    <property type="molecule type" value="Genomic_DNA"/>
</dbReference>
<evidence type="ECO:0000256" key="1">
    <source>
        <dbReference type="ARBA" id="ARBA00000707"/>
    </source>
</evidence>
<dbReference type="EnsemblFungi" id="MVLG_04825T0">
    <property type="protein sequence ID" value="MVLG_04825T0"/>
    <property type="gene ID" value="MVLG_04825"/>
</dbReference>
<dbReference type="PANTHER" id="PTHR24006:SF733">
    <property type="entry name" value="RE52890P"/>
    <property type="match status" value="1"/>
</dbReference>
<gene>
    <name evidence="8" type="ORF">MVLG_04825</name>
</gene>
<dbReference type="HOGENOM" id="CLU_297747_0_0_1"/>
<dbReference type="GO" id="GO:0004843">
    <property type="term" value="F:cysteine-type deubiquitinase activity"/>
    <property type="evidence" value="ECO:0007669"/>
    <property type="project" value="UniProtKB-EC"/>
</dbReference>
<evidence type="ECO:0000313" key="8">
    <source>
        <dbReference type="EMBL" id="KDE04770.1"/>
    </source>
</evidence>
<feature type="compositionally biased region" description="Polar residues" evidence="6">
    <location>
        <begin position="744"/>
        <end position="757"/>
    </location>
</feature>
<dbReference type="InterPro" id="IPR028889">
    <property type="entry name" value="USP"/>
</dbReference>
<feature type="compositionally biased region" description="Low complexity" evidence="6">
    <location>
        <begin position="8"/>
        <end position="34"/>
    </location>
</feature>
<keyword evidence="5" id="KW-0378">Hydrolase</keyword>
<reference evidence="10" key="1">
    <citation type="submission" date="2010-11" db="EMBL/GenBank/DDBJ databases">
        <title>The genome sequence of Microbotryum violaceum strain p1A1 Lamole.</title>
        <authorList>
            <person name="Cuomo C."/>
            <person name="Perlin M."/>
            <person name="Young S.K."/>
            <person name="Zeng Q."/>
            <person name="Gargeya S."/>
            <person name="Alvarado L."/>
            <person name="Berlin A."/>
            <person name="Chapman S.B."/>
            <person name="Chen Z."/>
            <person name="Freedman E."/>
            <person name="Gellesch M."/>
            <person name="Goldberg J."/>
            <person name="Griggs A."/>
            <person name="Gujja S."/>
            <person name="Heilman E."/>
            <person name="Heiman D."/>
            <person name="Howarth C."/>
            <person name="Mehta T."/>
            <person name="Neiman D."/>
            <person name="Pearson M."/>
            <person name="Roberts A."/>
            <person name="Saif S."/>
            <person name="Shea T."/>
            <person name="Shenoy N."/>
            <person name="Sisk P."/>
            <person name="Stolte C."/>
            <person name="Sykes S."/>
            <person name="White J."/>
            <person name="Yandava C."/>
            <person name="Haas B."/>
            <person name="Nusbaum C."/>
            <person name="Birren B."/>
        </authorList>
    </citation>
    <scope>NUCLEOTIDE SEQUENCE [LARGE SCALE GENOMIC DNA]</scope>
    <source>
        <strain evidence="10">p1A1 Lamole</strain>
    </source>
</reference>
<protein>
    <recommendedName>
        <fullName evidence="3">ubiquitinyl hydrolase 1</fullName>
        <ecNumber evidence="3">3.4.19.12</ecNumber>
    </recommendedName>
</protein>
<name>U5HCE2_USTV1</name>
<feature type="region of interest" description="Disordered" evidence="6">
    <location>
        <begin position="1"/>
        <end position="85"/>
    </location>
</feature>
<dbReference type="Proteomes" id="UP000017200">
    <property type="component" value="Unassembled WGS sequence"/>
</dbReference>
<evidence type="ECO:0000256" key="6">
    <source>
        <dbReference type="SAM" id="MobiDB-lite"/>
    </source>
</evidence>
<dbReference type="GO" id="GO:0005634">
    <property type="term" value="C:nucleus"/>
    <property type="evidence" value="ECO:0007669"/>
    <property type="project" value="TreeGrafter"/>
</dbReference>
<dbReference type="InterPro" id="IPR050164">
    <property type="entry name" value="Peptidase_C19"/>
</dbReference>
<dbReference type="AlphaFoldDB" id="U5HCE2"/>
<dbReference type="InParanoid" id="U5HCE2"/>
<dbReference type="PROSITE" id="PS50235">
    <property type="entry name" value="USP_3"/>
    <property type="match status" value="1"/>
</dbReference>
<feature type="compositionally biased region" description="Polar residues" evidence="6">
    <location>
        <begin position="806"/>
        <end position="822"/>
    </location>
</feature>
<feature type="compositionally biased region" description="Low complexity" evidence="6">
    <location>
        <begin position="142"/>
        <end position="157"/>
    </location>
</feature>
<dbReference type="SUPFAM" id="SSF54001">
    <property type="entry name" value="Cysteine proteinases"/>
    <property type="match status" value="1"/>
</dbReference>
<dbReference type="PANTHER" id="PTHR24006">
    <property type="entry name" value="UBIQUITIN CARBOXYL-TERMINAL HYDROLASE"/>
    <property type="match status" value="1"/>
</dbReference>